<comment type="subcellular location">
    <subcellularLocation>
        <location evidence="1">Mitochondrion</location>
    </subcellularLocation>
</comment>
<sequence length="361" mass="39692">MGVLCFARGAFTSARKFTGRHLCLTFFSGVSAPGGVRVRGYSQDTVERNVAGQFVCYHLPQRTLLKIQGQDTSPFLQGIITNDMSLLEEPGLTAMYSHVLNVQGRTLFDIMLYSLKEADAGPGVFLECDSTIKDSILRHLKMYKLRRKVNINPCPELSVWAVLSKQKKAGQEAGKPGLSSPDKALVWEADPRTQEMGWRLVLDSQDNPLDIIASCEKGDTVDYQRHRYAIGLPEGVKDLPPGVALPLESNLVYMQGISFSKGCYIGQELTARTHHTGVMIRKRLMPVRLSAPLPDLEDGAALQTQSGKPAGKHRAGFDELGLSLIRMAHAKEALTLKSSDDTTVAVEASVPAWWPKDVKNN</sequence>
<name>A0A7J5Z8J6_DISMA</name>
<dbReference type="InterPro" id="IPR045179">
    <property type="entry name" value="YgfZ/GcvT"/>
</dbReference>
<proteinExistence type="inferred from homology"/>
<dbReference type="Gene3D" id="3.30.1360.120">
    <property type="entry name" value="Probable tRNA modification gtpase trme, domain 1"/>
    <property type="match status" value="1"/>
</dbReference>
<dbReference type="FunFam" id="3.30.1360.120:FF:000015">
    <property type="entry name" value="IBA57, iron-sulfur cluster assembly"/>
    <property type="match status" value="1"/>
</dbReference>
<accession>A0A7J5Z8J6</accession>
<gene>
    <name evidence="9" type="ORF">F7725_011343</name>
</gene>
<keyword evidence="4" id="KW-0350">Heme biosynthesis</keyword>
<evidence type="ECO:0000313" key="9">
    <source>
        <dbReference type="EMBL" id="KAF3858142.1"/>
    </source>
</evidence>
<keyword evidence="2" id="KW-0809">Transit peptide</keyword>
<evidence type="ECO:0000256" key="3">
    <source>
        <dbReference type="ARBA" id="ARBA00023128"/>
    </source>
</evidence>
<dbReference type="PANTHER" id="PTHR22602:SF0">
    <property type="entry name" value="TRANSFERASE CAF17, MITOCHONDRIAL-RELATED"/>
    <property type="match status" value="1"/>
</dbReference>
<keyword evidence="10" id="KW-1185">Reference proteome</keyword>
<dbReference type="SUPFAM" id="SSF103025">
    <property type="entry name" value="Folate-binding domain"/>
    <property type="match status" value="1"/>
</dbReference>
<dbReference type="InterPro" id="IPR027266">
    <property type="entry name" value="TrmE/GcvT-like"/>
</dbReference>
<dbReference type="NCBIfam" id="TIGR03317">
    <property type="entry name" value="ygfZ_signature"/>
    <property type="match status" value="1"/>
</dbReference>
<dbReference type="Pfam" id="PF25455">
    <property type="entry name" value="Beta-barrel_CAF17_C"/>
    <property type="match status" value="1"/>
</dbReference>
<evidence type="ECO:0000256" key="1">
    <source>
        <dbReference type="ARBA" id="ARBA00004173"/>
    </source>
</evidence>
<reference evidence="9 10" key="1">
    <citation type="submission" date="2020-03" db="EMBL/GenBank/DDBJ databases">
        <title>Dissostichus mawsoni Genome sequencing and assembly.</title>
        <authorList>
            <person name="Park H."/>
        </authorList>
    </citation>
    <scope>NUCLEOTIDE SEQUENCE [LARGE SCALE GENOMIC DNA]</scope>
    <source>
        <strain evidence="9">DM0001</strain>
        <tissue evidence="9">Muscle</tissue>
    </source>
</reference>
<dbReference type="OrthoDB" id="191995at2759"/>
<evidence type="ECO:0000256" key="7">
    <source>
        <dbReference type="ARBA" id="ARBA00093625"/>
    </source>
</evidence>
<organism evidence="9 10">
    <name type="scientific">Dissostichus mawsoni</name>
    <name type="common">Antarctic cod</name>
    <dbReference type="NCBI Taxonomy" id="36200"/>
    <lineage>
        <taxon>Eukaryota</taxon>
        <taxon>Metazoa</taxon>
        <taxon>Chordata</taxon>
        <taxon>Craniata</taxon>
        <taxon>Vertebrata</taxon>
        <taxon>Euteleostomi</taxon>
        <taxon>Actinopterygii</taxon>
        <taxon>Neopterygii</taxon>
        <taxon>Teleostei</taxon>
        <taxon>Neoteleostei</taxon>
        <taxon>Acanthomorphata</taxon>
        <taxon>Eupercaria</taxon>
        <taxon>Perciformes</taxon>
        <taxon>Notothenioidei</taxon>
        <taxon>Nototheniidae</taxon>
        <taxon>Dissostichus</taxon>
    </lineage>
</organism>
<dbReference type="Proteomes" id="UP000518266">
    <property type="component" value="Unassembled WGS sequence"/>
</dbReference>
<dbReference type="InterPro" id="IPR057460">
    <property type="entry name" value="CAF17_C"/>
</dbReference>
<comment type="similarity">
    <text evidence="6">Belongs to the GcvT family. CAF17/IBA57 subfamily.</text>
</comment>
<keyword evidence="3" id="KW-0496">Mitochondrion</keyword>
<evidence type="ECO:0000313" key="10">
    <source>
        <dbReference type="Proteomes" id="UP000518266"/>
    </source>
</evidence>
<dbReference type="InterPro" id="IPR017703">
    <property type="entry name" value="YgfZ/GCV_T_CS"/>
</dbReference>
<evidence type="ECO:0000256" key="6">
    <source>
        <dbReference type="ARBA" id="ARBA00093447"/>
    </source>
</evidence>
<comment type="caution">
    <text evidence="9">The sequence shown here is derived from an EMBL/GenBank/DDBJ whole genome shotgun (WGS) entry which is preliminary data.</text>
</comment>
<dbReference type="EMBL" id="JAAKFY010000004">
    <property type="protein sequence ID" value="KAF3858142.1"/>
    <property type="molecule type" value="Genomic_DNA"/>
</dbReference>
<evidence type="ECO:0000259" key="8">
    <source>
        <dbReference type="Pfam" id="PF25455"/>
    </source>
</evidence>
<feature type="domain" description="CAF17 C-terminal" evidence="8">
    <location>
        <begin position="281"/>
        <end position="356"/>
    </location>
</feature>
<protein>
    <recommendedName>
        <fullName evidence="7">Iron-sulfur cluster assembly factor IBA57, mitochondrial</fullName>
    </recommendedName>
    <alternativeName>
        <fullName evidence="5">Iron-sulfur cluster assembly factor homolog</fullName>
    </alternativeName>
</protein>
<evidence type="ECO:0000256" key="4">
    <source>
        <dbReference type="ARBA" id="ARBA00023133"/>
    </source>
</evidence>
<dbReference type="PANTHER" id="PTHR22602">
    <property type="entry name" value="TRANSFERASE CAF17, MITOCHONDRIAL-RELATED"/>
    <property type="match status" value="1"/>
</dbReference>
<evidence type="ECO:0000256" key="2">
    <source>
        <dbReference type="ARBA" id="ARBA00022946"/>
    </source>
</evidence>
<dbReference type="GO" id="GO:0016226">
    <property type="term" value="P:iron-sulfur cluster assembly"/>
    <property type="evidence" value="ECO:0007669"/>
    <property type="project" value="TreeGrafter"/>
</dbReference>
<dbReference type="GO" id="GO:0006783">
    <property type="term" value="P:heme biosynthetic process"/>
    <property type="evidence" value="ECO:0007669"/>
    <property type="project" value="UniProtKB-KW"/>
</dbReference>
<dbReference type="GO" id="GO:0005759">
    <property type="term" value="C:mitochondrial matrix"/>
    <property type="evidence" value="ECO:0007669"/>
    <property type="project" value="TreeGrafter"/>
</dbReference>
<dbReference type="AlphaFoldDB" id="A0A7J5Z8J6"/>
<evidence type="ECO:0000256" key="5">
    <source>
        <dbReference type="ARBA" id="ARBA00075513"/>
    </source>
</evidence>